<dbReference type="PROSITE" id="PS50850">
    <property type="entry name" value="MFS"/>
    <property type="match status" value="1"/>
</dbReference>
<sequence length="82" mass="9310">GLLAYFITGYINGKGGLEGWRWLLLLEGLSTFVLALASFLILPDFPETATFLTVQERDYWVTCLRKDDGTFSDPQHHAKFNL</sequence>
<dbReference type="Proteomes" id="UP000789396">
    <property type="component" value="Unassembled WGS sequence"/>
</dbReference>
<keyword evidence="2" id="KW-0813">Transport</keyword>
<evidence type="ECO:0000259" key="7">
    <source>
        <dbReference type="PROSITE" id="PS50850"/>
    </source>
</evidence>
<evidence type="ECO:0000256" key="5">
    <source>
        <dbReference type="ARBA" id="ARBA00023136"/>
    </source>
</evidence>
<dbReference type="GO" id="GO:0016020">
    <property type="term" value="C:membrane"/>
    <property type="evidence" value="ECO:0007669"/>
    <property type="project" value="UniProtKB-SubCell"/>
</dbReference>
<reference evidence="8" key="1">
    <citation type="submission" date="2021-06" db="EMBL/GenBank/DDBJ databases">
        <authorList>
            <person name="Kallberg Y."/>
            <person name="Tangrot J."/>
            <person name="Rosling A."/>
        </authorList>
    </citation>
    <scope>NUCLEOTIDE SEQUENCE</scope>
    <source>
        <strain evidence="8">IN212</strain>
    </source>
</reference>
<gene>
    <name evidence="8" type="ORF">RFULGI_LOCUS15010</name>
</gene>
<keyword evidence="9" id="KW-1185">Reference proteome</keyword>
<keyword evidence="5 6" id="KW-0472">Membrane</keyword>
<organism evidence="8 9">
    <name type="scientific">Racocetra fulgida</name>
    <dbReference type="NCBI Taxonomy" id="60492"/>
    <lineage>
        <taxon>Eukaryota</taxon>
        <taxon>Fungi</taxon>
        <taxon>Fungi incertae sedis</taxon>
        <taxon>Mucoromycota</taxon>
        <taxon>Glomeromycotina</taxon>
        <taxon>Glomeromycetes</taxon>
        <taxon>Diversisporales</taxon>
        <taxon>Gigasporaceae</taxon>
        <taxon>Racocetra</taxon>
    </lineage>
</organism>
<keyword evidence="4 6" id="KW-1133">Transmembrane helix</keyword>
<accession>A0A9N9JA96</accession>
<feature type="domain" description="Major facilitator superfamily (MFS) profile" evidence="7">
    <location>
        <begin position="1"/>
        <end position="82"/>
    </location>
</feature>
<dbReference type="AlphaFoldDB" id="A0A9N9JA96"/>
<comment type="caution">
    <text evidence="8">The sequence shown here is derived from an EMBL/GenBank/DDBJ whole genome shotgun (WGS) entry which is preliminary data.</text>
</comment>
<dbReference type="PANTHER" id="PTHR43791:SF18">
    <property type="entry name" value="NICOTINIC ACID TRANSPORTER TNA1, PUTATIVE (AFU_ORTHOLOGUE AFUA_3G03820)-RELATED"/>
    <property type="match status" value="1"/>
</dbReference>
<evidence type="ECO:0000256" key="3">
    <source>
        <dbReference type="ARBA" id="ARBA00022692"/>
    </source>
</evidence>
<dbReference type="InterPro" id="IPR036259">
    <property type="entry name" value="MFS_trans_sf"/>
</dbReference>
<dbReference type="GO" id="GO:0022857">
    <property type="term" value="F:transmembrane transporter activity"/>
    <property type="evidence" value="ECO:0007669"/>
    <property type="project" value="InterPro"/>
</dbReference>
<evidence type="ECO:0000256" key="2">
    <source>
        <dbReference type="ARBA" id="ARBA00022448"/>
    </source>
</evidence>
<evidence type="ECO:0000313" key="9">
    <source>
        <dbReference type="Proteomes" id="UP000789396"/>
    </source>
</evidence>
<evidence type="ECO:0000256" key="6">
    <source>
        <dbReference type="SAM" id="Phobius"/>
    </source>
</evidence>
<protein>
    <submittedName>
        <fullName evidence="8">12591_t:CDS:1</fullName>
    </submittedName>
</protein>
<proteinExistence type="predicted"/>
<feature type="non-terminal residue" evidence="8">
    <location>
        <position position="82"/>
    </location>
</feature>
<dbReference type="PANTHER" id="PTHR43791">
    <property type="entry name" value="PERMEASE-RELATED"/>
    <property type="match status" value="1"/>
</dbReference>
<dbReference type="InterPro" id="IPR020846">
    <property type="entry name" value="MFS_dom"/>
</dbReference>
<name>A0A9N9JA96_9GLOM</name>
<dbReference type="EMBL" id="CAJVPZ010046005">
    <property type="protein sequence ID" value="CAG8770244.1"/>
    <property type="molecule type" value="Genomic_DNA"/>
</dbReference>
<evidence type="ECO:0000256" key="4">
    <source>
        <dbReference type="ARBA" id="ARBA00022989"/>
    </source>
</evidence>
<dbReference type="SUPFAM" id="SSF103473">
    <property type="entry name" value="MFS general substrate transporter"/>
    <property type="match status" value="1"/>
</dbReference>
<dbReference type="OrthoDB" id="2985014at2759"/>
<keyword evidence="3 6" id="KW-0812">Transmembrane</keyword>
<feature type="non-terminal residue" evidence="8">
    <location>
        <position position="1"/>
    </location>
</feature>
<feature type="transmembrane region" description="Helical" evidence="6">
    <location>
        <begin position="20"/>
        <end position="42"/>
    </location>
</feature>
<evidence type="ECO:0000256" key="1">
    <source>
        <dbReference type="ARBA" id="ARBA00004141"/>
    </source>
</evidence>
<comment type="subcellular location">
    <subcellularLocation>
        <location evidence="1">Membrane</location>
        <topology evidence="1">Multi-pass membrane protein</topology>
    </subcellularLocation>
</comment>
<dbReference type="Gene3D" id="1.20.1250.20">
    <property type="entry name" value="MFS general substrate transporter like domains"/>
    <property type="match status" value="1"/>
</dbReference>
<evidence type="ECO:0000313" key="8">
    <source>
        <dbReference type="EMBL" id="CAG8770244.1"/>
    </source>
</evidence>